<evidence type="ECO:0000313" key="2">
    <source>
        <dbReference type="EMBL" id="CAB0003435.1"/>
    </source>
</evidence>
<dbReference type="AlphaFoldDB" id="A0A6H5GNJ0"/>
<keyword evidence="3" id="KW-1185">Reference proteome</keyword>
<organism evidence="2 3">
    <name type="scientific">Nesidiocoris tenuis</name>
    <dbReference type="NCBI Taxonomy" id="355587"/>
    <lineage>
        <taxon>Eukaryota</taxon>
        <taxon>Metazoa</taxon>
        <taxon>Ecdysozoa</taxon>
        <taxon>Arthropoda</taxon>
        <taxon>Hexapoda</taxon>
        <taxon>Insecta</taxon>
        <taxon>Pterygota</taxon>
        <taxon>Neoptera</taxon>
        <taxon>Paraneoptera</taxon>
        <taxon>Hemiptera</taxon>
        <taxon>Heteroptera</taxon>
        <taxon>Panheteroptera</taxon>
        <taxon>Cimicomorpha</taxon>
        <taxon>Miridae</taxon>
        <taxon>Dicyphina</taxon>
        <taxon>Nesidiocoris</taxon>
    </lineage>
</organism>
<name>A0A6H5GNJ0_9HEMI</name>
<protein>
    <submittedName>
        <fullName evidence="2">Uncharacterized protein</fullName>
    </submittedName>
</protein>
<dbReference type="Proteomes" id="UP000479000">
    <property type="component" value="Unassembled WGS sequence"/>
</dbReference>
<sequence>MSCRTWAQANSDPTEVRVLRLPGRDKHQQENNVFPQHHSSNSRSCTTLFRNPGRFTAFQVVEPQPATNSSRRNIPSAALINVFRYRKARCTAGVSLPSGQCRRRSGSSRKQSASKVELVGAVKACLCRSMSGRGARGARDRQQPPRDGGGPSHSHSADGAPRPPRRRAASAPQPRKCVLTLDGYSYVIGTLPVRVRGSRMSTVRLLEFVPASAETGGSGTLGDSTIVQVEASPEAVGRRYRRDHFSAARLNRE</sequence>
<gene>
    <name evidence="2" type="ORF">NTEN_LOCUS8966</name>
</gene>
<reference evidence="2 3" key="1">
    <citation type="submission" date="2020-02" db="EMBL/GenBank/DDBJ databases">
        <authorList>
            <person name="Ferguson B K."/>
        </authorList>
    </citation>
    <scope>NUCLEOTIDE SEQUENCE [LARGE SCALE GENOMIC DNA]</scope>
</reference>
<dbReference type="EMBL" id="CADCXU010013491">
    <property type="protein sequence ID" value="CAB0003435.1"/>
    <property type="molecule type" value="Genomic_DNA"/>
</dbReference>
<feature type="region of interest" description="Disordered" evidence="1">
    <location>
        <begin position="132"/>
        <end position="174"/>
    </location>
</feature>
<evidence type="ECO:0000256" key="1">
    <source>
        <dbReference type="SAM" id="MobiDB-lite"/>
    </source>
</evidence>
<proteinExistence type="predicted"/>
<evidence type="ECO:0000313" key="3">
    <source>
        <dbReference type="Proteomes" id="UP000479000"/>
    </source>
</evidence>
<accession>A0A6H5GNJ0</accession>
<dbReference type="OrthoDB" id="7250741at2759"/>